<dbReference type="Pfam" id="PF13384">
    <property type="entry name" value="HTH_23"/>
    <property type="match status" value="1"/>
</dbReference>
<dbReference type="InterPro" id="IPR036397">
    <property type="entry name" value="RNaseH_sf"/>
</dbReference>
<reference evidence="5" key="1">
    <citation type="submission" date="2022-11" db="UniProtKB">
        <authorList>
            <consortium name="WormBaseParasite"/>
        </authorList>
    </citation>
    <scope>IDENTIFICATION</scope>
</reference>
<name>A0A914ENH0_9BILA</name>
<keyword evidence="4" id="KW-1185">Reference proteome</keyword>
<dbReference type="SUPFAM" id="SSF46689">
    <property type="entry name" value="Homeodomain-like"/>
    <property type="match status" value="1"/>
</dbReference>
<evidence type="ECO:0000313" key="4">
    <source>
        <dbReference type="Proteomes" id="UP000887540"/>
    </source>
</evidence>
<accession>A0A914ENH0</accession>
<evidence type="ECO:0000256" key="2">
    <source>
        <dbReference type="SAM" id="MobiDB-lite"/>
    </source>
</evidence>
<proteinExistence type="predicted"/>
<dbReference type="InterPro" id="IPR009057">
    <property type="entry name" value="Homeodomain-like_sf"/>
</dbReference>
<organism evidence="4 5">
    <name type="scientific">Acrobeloides nanus</name>
    <dbReference type="NCBI Taxonomy" id="290746"/>
    <lineage>
        <taxon>Eukaryota</taxon>
        <taxon>Metazoa</taxon>
        <taxon>Ecdysozoa</taxon>
        <taxon>Nematoda</taxon>
        <taxon>Chromadorea</taxon>
        <taxon>Rhabditida</taxon>
        <taxon>Tylenchina</taxon>
        <taxon>Cephalobomorpha</taxon>
        <taxon>Cephaloboidea</taxon>
        <taxon>Cephalobidae</taxon>
        <taxon>Acrobeloides</taxon>
    </lineage>
</organism>
<dbReference type="GO" id="GO:0003676">
    <property type="term" value="F:nucleic acid binding"/>
    <property type="evidence" value="ECO:0007669"/>
    <property type="project" value="InterPro"/>
</dbReference>
<feature type="region of interest" description="Disordered" evidence="2">
    <location>
        <begin position="39"/>
        <end position="60"/>
    </location>
</feature>
<dbReference type="InterPro" id="IPR036388">
    <property type="entry name" value="WH-like_DNA-bd_sf"/>
</dbReference>
<dbReference type="InterPro" id="IPR038717">
    <property type="entry name" value="Tc1-like_DDE_dom"/>
</dbReference>
<dbReference type="PANTHER" id="PTHR46068:SF1">
    <property type="entry name" value="TRANSPOSASE IS30-LIKE HTH DOMAIN-CONTAINING PROTEIN"/>
    <property type="match status" value="1"/>
</dbReference>
<dbReference type="AlphaFoldDB" id="A0A914ENH0"/>
<feature type="domain" description="Tc1-like transposase DDE" evidence="3">
    <location>
        <begin position="157"/>
        <end position="300"/>
    </location>
</feature>
<sequence>MKQLQNLRDAIIRAHTRGKKQNEIADFLGISQGTVSRTIKRYEETGSNDNRKREKTARTPENIQLAREAIRQNSSSKANSTRKLAKKLGIGHDAAHKILKKDLKLKPFKLLERQKLTAAAKLKRLQRCRDLLDRFDKNRHRMIIFSDEKLFDIQQAFNRQNDRIWAEEPPDTEKRVAERVQKAESVMVWAAISARGKTPLHFVDQGVKINRQVYADMIREHLLPYAEQDFEGENWCFQQDSAPAHKANDTQAMLEEKCPDFITRDQWPPYSPDLNPLDYSVWSILESKACEKPHSNVASLKRALEKAWDEISVEMLAKIVDNFPKRLKKCVDANGGYFE</sequence>
<dbReference type="Gene3D" id="1.10.10.10">
    <property type="entry name" value="Winged helix-like DNA-binding domain superfamily/Winged helix DNA-binding domain"/>
    <property type="match status" value="1"/>
</dbReference>
<evidence type="ECO:0000256" key="1">
    <source>
        <dbReference type="ARBA" id="ARBA00004123"/>
    </source>
</evidence>
<dbReference type="GO" id="GO:0005634">
    <property type="term" value="C:nucleus"/>
    <property type="evidence" value="ECO:0007669"/>
    <property type="project" value="UniProtKB-SubCell"/>
</dbReference>
<dbReference type="Gene3D" id="3.30.420.10">
    <property type="entry name" value="Ribonuclease H-like superfamily/Ribonuclease H"/>
    <property type="match status" value="1"/>
</dbReference>
<dbReference type="Proteomes" id="UP000887540">
    <property type="component" value="Unplaced"/>
</dbReference>
<evidence type="ECO:0000259" key="3">
    <source>
        <dbReference type="Pfam" id="PF13358"/>
    </source>
</evidence>
<feature type="compositionally biased region" description="Basic and acidic residues" evidence="2">
    <location>
        <begin position="40"/>
        <end position="58"/>
    </location>
</feature>
<evidence type="ECO:0000313" key="5">
    <source>
        <dbReference type="WBParaSite" id="ACRNAN_scaffold9770.g27071.t1"/>
    </source>
</evidence>
<protein>
    <submittedName>
        <fullName evidence="5">Tc1-like transposase DDE domain-containing protein</fullName>
    </submittedName>
</protein>
<dbReference type="WBParaSite" id="ACRNAN_scaffold9770.g27071.t1">
    <property type="protein sequence ID" value="ACRNAN_scaffold9770.g27071.t1"/>
    <property type="gene ID" value="ACRNAN_scaffold9770.g27071"/>
</dbReference>
<comment type="subcellular location">
    <subcellularLocation>
        <location evidence="1">Nucleus</location>
    </subcellularLocation>
</comment>
<dbReference type="Pfam" id="PF13358">
    <property type="entry name" value="DDE_3"/>
    <property type="match status" value="1"/>
</dbReference>
<dbReference type="PANTHER" id="PTHR46068">
    <property type="entry name" value="PROTEIN CBG27172"/>
    <property type="match status" value="1"/>
</dbReference>